<dbReference type="EMBL" id="CM002872">
    <property type="protein sequence ID" value="KFK36283.1"/>
    <property type="molecule type" value="Genomic_DNA"/>
</dbReference>
<proteinExistence type="predicted"/>
<dbReference type="Proteomes" id="UP000029120">
    <property type="component" value="Chromosome 4"/>
</dbReference>
<dbReference type="InterPro" id="IPR036047">
    <property type="entry name" value="F-box-like_dom_sf"/>
</dbReference>
<feature type="domain" description="F-box" evidence="1">
    <location>
        <begin position="58"/>
        <end position="98"/>
    </location>
</feature>
<sequence length="423" mass="48311">MKTRRQILEDQKIAEERRIARRNSRRTISRRNLRRTIPRRNLRSSPTSLNEGFNADLLPIDLIISILSRLPVKSIAICRCVSKLWSSILTRTEFTDLVSVRSKLLFVCNKSMIYSSHQPQDPDENPSSIVANHHMNFPFGICVVYSPVQGLICFKTRPILPEGKCTVLVICNPSTGQSLTLPKVKTKKVEVISFFGYDPIEKQFKVLSMTRPRFGINKDSCGEYQVMTLGTNGWRMIECSTLHYPLSDGICINGVVYYLAAVQGFEGKSKIACFDIRSEMFMFIEKAKPERAKLVNYMGKLATVRSNNWPFAICGDTRSLELCVLEDAEKQKWTTHTYVLPHLWKEDIVGEVRLYIIGVTRTGEVVLSPYIPPELTYFIYYNLERNTITKVDLQGLDGLMYDKVEAFLDHAEDVKLGGVFRTP</sequence>
<dbReference type="PANTHER" id="PTHR31111">
    <property type="entry name" value="BNAA05G37150D PROTEIN-RELATED"/>
    <property type="match status" value="1"/>
</dbReference>
<dbReference type="eggNOG" id="ENOG502SNHU">
    <property type="taxonomic scope" value="Eukaryota"/>
</dbReference>
<dbReference type="InterPro" id="IPR017451">
    <property type="entry name" value="F-box-assoc_interact_dom"/>
</dbReference>
<dbReference type="CDD" id="cd22157">
    <property type="entry name" value="F-box_AtFBW1-like"/>
    <property type="match status" value="1"/>
</dbReference>
<gene>
    <name evidence="2" type="ordered locus">AALP_Aa4g102600</name>
</gene>
<dbReference type="AlphaFoldDB" id="A0A087H2D1"/>
<dbReference type="InterPro" id="IPR013187">
    <property type="entry name" value="F-box-assoc_dom_typ3"/>
</dbReference>
<dbReference type="Gene3D" id="1.20.1280.50">
    <property type="match status" value="1"/>
</dbReference>
<dbReference type="SUPFAM" id="SSF81383">
    <property type="entry name" value="F-box domain"/>
    <property type="match status" value="1"/>
</dbReference>
<dbReference type="Pfam" id="PF00646">
    <property type="entry name" value="F-box"/>
    <property type="match status" value="1"/>
</dbReference>
<evidence type="ECO:0000313" key="3">
    <source>
        <dbReference type="Proteomes" id="UP000029120"/>
    </source>
</evidence>
<evidence type="ECO:0000259" key="1">
    <source>
        <dbReference type="SMART" id="SM00256"/>
    </source>
</evidence>
<dbReference type="SMART" id="SM00256">
    <property type="entry name" value="FBOX"/>
    <property type="match status" value="1"/>
</dbReference>
<dbReference type="PANTHER" id="PTHR31111:SF125">
    <property type="entry name" value="F-BOX PROTEIN CPR30-LIKE"/>
    <property type="match status" value="1"/>
</dbReference>
<dbReference type="OMA" id="FTHIGKN"/>
<dbReference type="Gramene" id="KFK36283">
    <property type="protein sequence ID" value="KFK36283"/>
    <property type="gene ID" value="AALP_AA4G102600"/>
</dbReference>
<evidence type="ECO:0000313" key="2">
    <source>
        <dbReference type="EMBL" id="KFK36283.1"/>
    </source>
</evidence>
<dbReference type="NCBIfam" id="TIGR01640">
    <property type="entry name" value="F_box_assoc_1"/>
    <property type="match status" value="1"/>
</dbReference>
<accession>A0A087H2D1</accession>
<organism evidence="2 3">
    <name type="scientific">Arabis alpina</name>
    <name type="common">Alpine rock-cress</name>
    <dbReference type="NCBI Taxonomy" id="50452"/>
    <lineage>
        <taxon>Eukaryota</taxon>
        <taxon>Viridiplantae</taxon>
        <taxon>Streptophyta</taxon>
        <taxon>Embryophyta</taxon>
        <taxon>Tracheophyta</taxon>
        <taxon>Spermatophyta</taxon>
        <taxon>Magnoliopsida</taxon>
        <taxon>eudicotyledons</taxon>
        <taxon>Gunneridae</taxon>
        <taxon>Pentapetalae</taxon>
        <taxon>rosids</taxon>
        <taxon>malvids</taxon>
        <taxon>Brassicales</taxon>
        <taxon>Brassicaceae</taxon>
        <taxon>Arabideae</taxon>
        <taxon>Arabis</taxon>
    </lineage>
</organism>
<protein>
    <recommendedName>
        <fullName evidence="1">F-box domain-containing protein</fullName>
    </recommendedName>
</protein>
<name>A0A087H2D1_ARAAL</name>
<keyword evidence="3" id="KW-1185">Reference proteome</keyword>
<reference evidence="3" key="1">
    <citation type="journal article" date="2015" name="Nat. Plants">
        <title>Genome expansion of Arabis alpina linked with retrotransposition and reduced symmetric DNA methylation.</title>
        <authorList>
            <person name="Willing E.M."/>
            <person name="Rawat V."/>
            <person name="Mandakova T."/>
            <person name="Maumus F."/>
            <person name="James G.V."/>
            <person name="Nordstroem K.J."/>
            <person name="Becker C."/>
            <person name="Warthmann N."/>
            <person name="Chica C."/>
            <person name="Szarzynska B."/>
            <person name="Zytnicki M."/>
            <person name="Albani M.C."/>
            <person name="Kiefer C."/>
            <person name="Bergonzi S."/>
            <person name="Castaings L."/>
            <person name="Mateos J.L."/>
            <person name="Berns M.C."/>
            <person name="Bujdoso N."/>
            <person name="Piofczyk T."/>
            <person name="de Lorenzo L."/>
            <person name="Barrero-Sicilia C."/>
            <person name="Mateos I."/>
            <person name="Piednoel M."/>
            <person name="Hagmann J."/>
            <person name="Chen-Min-Tao R."/>
            <person name="Iglesias-Fernandez R."/>
            <person name="Schuster S.C."/>
            <person name="Alonso-Blanco C."/>
            <person name="Roudier F."/>
            <person name="Carbonero P."/>
            <person name="Paz-Ares J."/>
            <person name="Davis S.J."/>
            <person name="Pecinka A."/>
            <person name="Quesneville H."/>
            <person name="Colot V."/>
            <person name="Lysak M.A."/>
            <person name="Weigel D."/>
            <person name="Coupland G."/>
            <person name="Schneeberger K."/>
        </authorList>
    </citation>
    <scope>NUCLEOTIDE SEQUENCE [LARGE SCALE GENOMIC DNA]</scope>
    <source>
        <strain evidence="3">cv. Pajares</strain>
    </source>
</reference>
<dbReference type="InterPro" id="IPR001810">
    <property type="entry name" value="F-box_dom"/>
</dbReference>
<dbReference type="OrthoDB" id="1244392at2759"/>
<dbReference type="Pfam" id="PF08268">
    <property type="entry name" value="FBA_3"/>
    <property type="match status" value="1"/>
</dbReference>